<dbReference type="OrthoDB" id="409258at2759"/>
<keyword evidence="1" id="KW-0812">Transmembrane</keyword>
<reference evidence="2" key="1">
    <citation type="submission" date="2021-02" db="EMBL/GenBank/DDBJ databases">
        <authorList>
            <person name="Dougan E. K."/>
            <person name="Rhodes N."/>
            <person name="Thang M."/>
            <person name="Chan C."/>
        </authorList>
    </citation>
    <scope>NUCLEOTIDE SEQUENCE</scope>
</reference>
<name>A0A812UY58_SYMPI</name>
<dbReference type="EMBL" id="CAJNIZ010040702">
    <property type="protein sequence ID" value="CAE7606330.1"/>
    <property type="molecule type" value="Genomic_DNA"/>
</dbReference>
<feature type="transmembrane region" description="Helical" evidence="1">
    <location>
        <begin position="55"/>
        <end position="75"/>
    </location>
</feature>
<keyword evidence="1" id="KW-1133">Transmembrane helix</keyword>
<dbReference type="AlphaFoldDB" id="A0A812UY58"/>
<keyword evidence="1" id="KW-0472">Membrane</keyword>
<feature type="transmembrane region" description="Helical" evidence="1">
    <location>
        <begin position="82"/>
        <end position="101"/>
    </location>
</feature>
<evidence type="ECO:0000313" key="3">
    <source>
        <dbReference type="Proteomes" id="UP000649617"/>
    </source>
</evidence>
<organism evidence="2 3">
    <name type="scientific">Symbiodinium pilosum</name>
    <name type="common">Dinoflagellate</name>
    <dbReference type="NCBI Taxonomy" id="2952"/>
    <lineage>
        <taxon>Eukaryota</taxon>
        <taxon>Sar</taxon>
        <taxon>Alveolata</taxon>
        <taxon>Dinophyceae</taxon>
        <taxon>Suessiales</taxon>
        <taxon>Symbiodiniaceae</taxon>
        <taxon>Symbiodinium</taxon>
    </lineage>
</organism>
<protein>
    <submittedName>
        <fullName evidence="2">Uncharacterized protein</fullName>
    </submittedName>
</protein>
<evidence type="ECO:0000313" key="2">
    <source>
        <dbReference type="EMBL" id="CAE7606330.1"/>
    </source>
</evidence>
<evidence type="ECO:0000256" key="1">
    <source>
        <dbReference type="SAM" id="Phobius"/>
    </source>
</evidence>
<sequence length="189" mass="20962">MIMCLGLATLLGTIGREKWWENKSEILSHLEQFDEALSRFDLSPEFVWEQLNSSILFLVWSSLAHAVLVLALLVITMPFASALGWLVRIIVLTLLDGAYALSGLQLAKVRFAHRVEARAKGTWEGWLLVHGGLDYMRRFVAGAGPAVIALVHWFLDDQAAVFDGLRIGHQLVREFAHGAAVKLCGIELA</sequence>
<gene>
    <name evidence="2" type="ORF">SPIL2461_LOCUS16036</name>
</gene>
<keyword evidence="3" id="KW-1185">Reference proteome</keyword>
<dbReference type="Proteomes" id="UP000649617">
    <property type="component" value="Unassembled WGS sequence"/>
</dbReference>
<proteinExistence type="predicted"/>
<accession>A0A812UY58</accession>
<comment type="caution">
    <text evidence="2">The sequence shown here is derived from an EMBL/GenBank/DDBJ whole genome shotgun (WGS) entry which is preliminary data.</text>
</comment>